<dbReference type="HOGENOM" id="CLU_816169_0_0_11"/>
<proteinExistence type="predicted"/>
<dbReference type="RefSeq" id="WP_011602576.1">
    <property type="nucleotide sequence ID" value="NC_008278.1"/>
</dbReference>
<name>Q0RQY4_FRAAA</name>
<dbReference type="OrthoDB" id="4963209at2"/>
<dbReference type="eggNOG" id="ENOG5033WR0">
    <property type="taxonomic scope" value="Bacteria"/>
</dbReference>
<evidence type="ECO:0008006" key="3">
    <source>
        <dbReference type="Google" id="ProtNLM"/>
    </source>
</evidence>
<evidence type="ECO:0000313" key="2">
    <source>
        <dbReference type="Proteomes" id="UP000000657"/>
    </source>
</evidence>
<dbReference type="AlphaFoldDB" id="Q0RQY4"/>
<dbReference type="EMBL" id="CT573213">
    <property type="protein sequence ID" value="CAJ60039.1"/>
    <property type="molecule type" value="Genomic_DNA"/>
</dbReference>
<gene>
    <name evidence="1" type="ordered locus">FRAAL1380</name>
</gene>
<reference evidence="1 2" key="1">
    <citation type="journal article" date="2007" name="Genome Res.">
        <title>Genome characteristics of facultatively symbiotic Frankia sp. strains reflect host range and host plant biogeography.</title>
        <authorList>
            <person name="Normand P."/>
            <person name="Lapierre P."/>
            <person name="Tisa L.S."/>
            <person name="Gogarten J.P."/>
            <person name="Alloisio N."/>
            <person name="Bagnarol E."/>
            <person name="Bassi C.A."/>
            <person name="Berry A.M."/>
            <person name="Bickhart D.M."/>
            <person name="Choisne N."/>
            <person name="Couloux A."/>
            <person name="Cournoyer B."/>
            <person name="Cruveiller S."/>
            <person name="Daubin V."/>
            <person name="Demange N."/>
            <person name="Francino M.P."/>
            <person name="Goltsman E."/>
            <person name="Huang Y."/>
            <person name="Kopp O.R."/>
            <person name="Labarre L."/>
            <person name="Lapidus A."/>
            <person name="Lavire C."/>
            <person name="Marechal J."/>
            <person name="Martinez M."/>
            <person name="Mastronunzio J.E."/>
            <person name="Mullin B.C."/>
            <person name="Niemann J."/>
            <person name="Pujic P."/>
            <person name="Rawnsley T."/>
            <person name="Rouy Z."/>
            <person name="Schenowitz C."/>
            <person name="Sellstedt A."/>
            <person name="Tavares F."/>
            <person name="Tomkins J.P."/>
            <person name="Vallenet D."/>
            <person name="Valverde C."/>
            <person name="Wall L.G."/>
            <person name="Wang Y."/>
            <person name="Medigue C."/>
            <person name="Benson D.R."/>
        </authorList>
    </citation>
    <scope>NUCLEOTIDE SEQUENCE [LARGE SCALE GENOMIC DNA]</scope>
    <source>
        <strain evidence="2">DSM 45986 / CECT 9034 / ACN14a</strain>
    </source>
</reference>
<organism evidence="1 2">
    <name type="scientific">Frankia alni (strain DSM 45986 / CECT 9034 / ACN14a)</name>
    <dbReference type="NCBI Taxonomy" id="326424"/>
    <lineage>
        <taxon>Bacteria</taxon>
        <taxon>Bacillati</taxon>
        <taxon>Actinomycetota</taxon>
        <taxon>Actinomycetes</taxon>
        <taxon>Frankiales</taxon>
        <taxon>Frankiaceae</taxon>
        <taxon>Frankia</taxon>
    </lineage>
</organism>
<sequence>MGQTNDILNDVRGRIDAHAEPLAEARGRLRLSRDVAIGFRGALRTYPSGSLAQHTFIHPVADGDGGVVLDRRVYPALGPDGADESPEETIEALCSLLGPSIRNVYPKARCCTSRRGPKIYFVRPVDGQDPTIDLVMALTRRDGNGLWIPDLKKSKWEASDPEQHATLFTSGGKSRAQTRRRTIRLLKAWNRQYTTVGFSSHNLSVWAWEFITEGMGLPTALFSVLDKASTRLEAGYATKDPAGVSPNVKPLIDRSIAARRLRTAADAVSEALEHDDDREAVLSVLSRVYWKYLEDPTPSGLAGKAAMLRRPNPVSTAALGLSGRPALVRPTRAYGTPLHSA</sequence>
<dbReference type="Proteomes" id="UP000000657">
    <property type="component" value="Chromosome"/>
</dbReference>
<dbReference type="STRING" id="326424.FRAAL1380"/>
<keyword evidence="2" id="KW-1185">Reference proteome</keyword>
<protein>
    <recommendedName>
        <fullName evidence="3">Nucleotidyltransferase</fullName>
    </recommendedName>
</protein>
<dbReference type="KEGG" id="fal:FRAAL1380"/>
<evidence type="ECO:0000313" key="1">
    <source>
        <dbReference type="EMBL" id="CAJ60039.1"/>
    </source>
</evidence>
<accession>Q0RQY4</accession>